<keyword evidence="1" id="KW-0732">Signal</keyword>
<sequence>MSKYLASAALVATALLTSACVSTIEEKENMLTAAGFQVKVADTQDKITALTALPPHKFQMKNQGGQVVYLYADPTICKCLYYGDQAAYQSYQQMAFQQRLADQKLMTATMMQDTQWNYWGAWGPWY</sequence>
<name>A0A5N3P605_9HYPH</name>
<proteinExistence type="predicted"/>
<feature type="signal peptide" evidence="1">
    <location>
        <begin position="1"/>
        <end position="19"/>
    </location>
</feature>
<dbReference type="OrthoDB" id="7596417at2"/>
<organism evidence="2 3">
    <name type="scientific">Microvirga brassicacearum</name>
    <dbReference type="NCBI Taxonomy" id="2580413"/>
    <lineage>
        <taxon>Bacteria</taxon>
        <taxon>Pseudomonadati</taxon>
        <taxon>Pseudomonadota</taxon>
        <taxon>Alphaproteobacteria</taxon>
        <taxon>Hyphomicrobiales</taxon>
        <taxon>Methylobacteriaceae</taxon>
        <taxon>Microvirga</taxon>
    </lineage>
</organism>
<dbReference type="EMBL" id="VCMV01000042">
    <property type="protein sequence ID" value="KAB0265149.1"/>
    <property type="molecule type" value="Genomic_DNA"/>
</dbReference>
<keyword evidence="3" id="KW-1185">Reference proteome</keyword>
<dbReference type="PROSITE" id="PS51257">
    <property type="entry name" value="PROKAR_LIPOPROTEIN"/>
    <property type="match status" value="1"/>
</dbReference>
<evidence type="ECO:0000256" key="1">
    <source>
        <dbReference type="SAM" id="SignalP"/>
    </source>
</evidence>
<evidence type="ECO:0000313" key="2">
    <source>
        <dbReference type="EMBL" id="KAB0265149.1"/>
    </source>
</evidence>
<reference evidence="2 3" key="1">
    <citation type="journal article" date="2019" name="Microorganisms">
        <title>Genome Insights into the Novel Species Microvirga brassicacearum, a Rapeseed Endophyte with Biotechnological Potential.</title>
        <authorList>
            <person name="Jimenez-Gomez A."/>
            <person name="Saati-Santamaria Z."/>
            <person name="Igual J.M."/>
            <person name="Rivas R."/>
            <person name="Mateos P.F."/>
            <person name="Garcia-Fraile P."/>
        </authorList>
    </citation>
    <scope>NUCLEOTIDE SEQUENCE [LARGE SCALE GENOMIC DNA]</scope>
    <source>
        <strain evidence="2 3">CDVBN77</strain>
    </source>
</reference>
<feature type="chain" id="PRO_5024349835" evidence="1">
    <location>
        <begin position="20"/>
        <end position="126"/>
    </location>
</feature>
<comment type="caution">
    <text evidence="2">The sequence shown here is derived from an EMBL/GenBank/DDBJ whole genome shotgun (WGS) entry which is preliminary data.</text>
</comment>
<dbReference type="Proteomes" id="UP000325684">
    <property type="component" value="Unassembled WGS sequence"/>
</dbReference>
<evidence type="ECO:0000313" key="3">
    <source>
        <dbReference type="Proteomes" id="UP000325684"/>
    </source>
</evidence>
<protein>
    <submittedName>
        <fullName evidence="2">Uncharacterized protein</fullName>
    </submittedName>
</protein>
<dbReference type="AlphaFoldDB" id="A0A5N3P605"/>
<gene>
    <name evidence="2" type="ORF">FEZ63_19870</name>
</gene>
<accession>A0A5N3P605</accession>